<organism evidence="1">
    <name type="scientific">Anguilla anguilla</name>
    <name type="common">European freshwater eel</name>
    <name type="synonym">Muraena anguilla</name>
    <dbReference type="NCBI Taxonomy" id="7936"/>
    <lineage>
        <taxon>Eukaryota</taxon>
        <taxon>Metazoa</taxon>
        <taxon>Chordata</taxon>
        <taxon>Craniata</taxon>
        <taxon>Vertebrata</taxon>
        <taxon>Euteleostomi</taxon>
        <taxon>Actinopterygii</taxon>
        <taxon>Neopterygii</taxon>
        <taxon>Teleostei</taxon>
        <taxon>Anguilliformes</taxon>
        <taxon>Anguillidae</taxon>
        <taxon>Anguilla</taxon>
    </lineage>
</organism>
<reference evidence="1" key="1">
    <citation type="submission" date="2014-11" db="EMBL/GenBank/DDBJ databases">
        <authorList>
            <person name="Amaro Gonzalez C."/>
        </authorList>
    </citation>
    <scope>NUCLEOTIDE SEQUENCE</scope>
</reference>
<protein>
    <submittedName>
        <fullName evidence="1">Uncharacterized protein</fullName>
    </submittedName>
</protein>
<dbReference type="EMBL" id="GBXM01097170">
    <property type="protein sequence ID" value="JAH11407.1"/>
    <property type="molecule type" value="Transcribed_RNA"/>
</dbReference>
<evidence type="ECO:0000313" key="1">
    <source>
        <dbReference type="EMBL" id="JAH11407.1"/>
    </source>
</evidence>
<dbReference type="AlphaFoldDB" id="A0A0E9Q4G2"/>
<reference evidence="1" key="2">
    <citation type="journal article" date="2015" name="Fish Shellfish Immunol.">
        <title>Early steps in the European eel (Anguilla anguilla)-Vibrio vulnificus interaction in the gills: Role of the RtxA13 toxin.</title>
        <authorList>
            <person name="Callol A."/>
            <person name="Pajuelo D."/>
            <person name="Ebbesson L."/>
            <person name="Teles M."/>
            <person name="MacKenzie S."/>
            <person name="Amaro C."/>
        </authorList>
    </citation>
    <scope>NUCLEOTIDE SEQUENCE</scope>
</reference>
<name>A0A0E9Q4G2_ANGAN</name>
<sequence length="93" mass="10507">MPLHFTCSWIIFTNFSKSFVQKVFMRCCPTAHSLNFMKYSFSVSIVASAFSNSTRNIDILGPPFLWLQLSRCTGQHSWIICGCGLVCLFLCGI</sequence>
<proteinExistence type="predicted"/>
<accession>A0A0E9Q4G2</accession>